<dbReference type="PANTHER" id="PTHR30146">
    <property type="entry name" value="LACI-RELATED TRANSCRIPTIONAL REPRESSOR"/>
    <property type="match status" value="1"/>
</dbReference>
<dbReference type="Pfam" id="PF13377">
    <property type="entry name" value="Peripla_BP_3"/>
    <property type="match status" value="1"/>
</dbReference>
<dbReference type="Gene3D" id="1.10.260.40">
    <property type="entry name" value="lambda repressor-like DNA-binding domains"/>
    <property type="match status" value="1"/>
</dbReference>
<protein>
    <submittedName>
        <fullName evidence="6">DNA-binding LacI/PurR family transcriptional regulator</fullName>
    </submittedName>
</protein>
<dbReference type="SUPFAM" id="SSF53822">
    <property type="entry name" value="Periplasmic binding protein-like I"/>
    <property type="match status" value="1"/>
</dbReference>
<proteinExistence type="predicted"/>
<evidence type="ECO:0000259" key="5">
    <source>
        <dbReference type="PROSITE" id="PS50932"/>
    </source>
</evidence>
<dbReference type="Gene3D" id="3.40.50.2300">
    <property type="match status" value="2"/>
</dbReference>
<dbReference type="Proteomes" id="UP000698222">
    <property type="component" value="Unassembled WGS sequence"/>
</dbReference>
<keyword evidence="1" id="KW-0805">Transcription regulation</keyword>
<evidence type="ECO:0000256" key="1">
    <source>
        <dbReference type="ARBA" id="ARBA00023015"/>
    </source>
</evidence>
<dbReference type="EMBL" id="JAGIOC010000001">
    <property type="protein sequence ID" value="MBP2410278.1"/>
    <property type="molecule type" value="Genomic_DNA"/>
</dbReference>
<dbReference type="InterPro" id="IPR046335">
    <property type="entry name" value="LacI/GalR-like_sensor"/>
</dbReference>
<dbReference type="CDD" id="cd01574">
    <property type="entry name" value="PBP1_LacI"/>
    <property type="match status" value="1"/>
</dbReference>
<dbReference type="PROSITE" id="PS50932">
    <property type="entry name" value="HTH_LACI_2"/>
    <property type="match status" value="1"/>
</dbReference>
<dbReference type="CDD" id="cd01392">
    <property type="entry name" value="HTH_LacI"/>
    <property type="match status" value="1"/>
</dbReference>
<dbReference type="GO" id="GO:0003677">
    <property type="term" value="F:DNA binding"/>
    <property type="evidence" value="ECO:0007669"/>
    <property type="project" value="UniProtKB-KW"/>
</dbReference>
<keyword evidence="3" id="KW-0804">Transcription</keyword>
<dbReference type="PANTHER" id="PTHR30146:SF153">
    <property type="entry name" value="LACTOSE OPERON REPRESSOR"/>
    <property type="match status" value="1"/>
</dbReference>
<name>A0ABS4YQS6_9MICO</name>
<feature type="domain" description="HTH lacI-type" evidence="5">
    <location>
        <begin position="13"/>
        <end position="67"/>
    </location>
</feature>
<keyword evidence="7" id="KW-1185">Reference proteome</keyword>
<dbReference type="InterPro" id="IPR010982">
    <property type="entry name" value="Lambda_DNA-bd_dom_sf"/>
</dbReference>
<evidence type="ECO:0000313" key="6">
    <source>
        <dbReference type="EMBL" id="MBP2410278.1"/>
    </source>
</evidence>
<dbReference type="PROSITE" id="PS00356">
    <property type="entry name" value="HTH_LACI_1"/>
    <property type="match status" value="1"/>
</dbReference>
<comment type="caution">
    <text evidence="6">The sequence shown here is derived from an EMBL/GenBank/DDBJ whole genome shotgun (WGS) entry which is preliminary data.</text>
</comment>
<evidence type="ECO:0000313" key="7">
    <source>
        <dbReference type="Proteomes" id="UP000698222"/>
    </source>
</evidence>
<evidence type="ECO:0000256" key="4">
    <source>
        <dbReference type="SAM" id="MobiDB-lite"/>
    </source>
</evidence>
<gene>
    <name evidence="6" type="ORF">JOF44_003181</name>
</gene>
<feature type="region of interest" description="Disordered" evidence="4">
    <location>
        <begin position="319"/>
        <end position="343"/>
    </location>
</feature>
<sequence length="356" mass="37807">MTRRPGTGASKGASMSDVARLAGVSGQTVSRVVNNNPGVSAETRERIEAAMQRLGYRANAAARALATGRFRTIGVVTFNLTAVGNIRIVDAVIAEAQARGYAVNMAVVEAPTEHDVRAAVRTLTDRAVDGIVVIEARVLDTPNLQLPQEVPVVIADSGTSHDHPTFGMDEAAGARAAVGHLLELGHRTVHHLAGPSGSNPARRRRTAWQRMLTRNARPVPAVVHGDWSPTSGHRATLELLERDDATAIFAANDQMAAGVLRAATEKGIRVPEDLSIVGYDDQDFAPFLTPPLTSVAQDLEEVGRRSLTYLLGLIEADGQGGDAATVPPEGTHPRRRSVGRLVTPSLVVRQSTAPPR</sequence>
<reference evidence="6 7" key="1">
    <citation type="submission" date="2021-03" db="EMBL/GenBank/DDBJ databases">
        <title>Sequencing the genomes of 1000 actinobacteria strains.</title>
        <authorList>
            <person name="Klenk H.-P."/>
        </authorList>
    </citation>
    <scope>NUCLEOTIDE SEQUENCE [LARGE SCALE GENOMIC DNA]</scope>
    <source>
        <strain evidence="6 7">DSM 14564</strain>
    </source>
</reference>
<dbReference type="Pfam" id="PF00356">
    <property type="entry name" value="LacI"/>
    <property type="match status" value="1"/>
</dbReference>
<dbReference type="RefSeq" id="WP_301472742.1">
    <property type="nucleotide sequence ID" value="NZ_BAAAJV010000016.1"/>
</dbReference>
<evidence type="ECO:0000256" key="2">
    <source>
        <dbReference type="ARBA" id="ARBA00023125"/>
    </source>
</evidence>
<evidence type="ECO:0000256" key="3">
    <source>
        <dbReference type="ARBA" id="ARBA00023163"/>
    </source>
</evidence>
<dbReference type="InterPro" id="IPR028082">
    <property type="entry name" value="Peripla_BP_I"/>
</dbReference>
<dbReference type="SUPFAM" id="SSF47413">
    <property type="entry name" value="lambda repressor-like DNA-binding domains"/>
    <property type="match status" value="1"/>
</dbReference>
<organism evidence="6 7">
    <name type="scientific">Brachybacterium fresconis</name>
    <dbReference type="NCBI Taxonomy" id="173363"/>
    <lineage>
        <taxon>Bacteria</taxon>
        <taxon>Bacillati</taxon>
        <taxon>Actinomycetota</taxon>
        <taxon>Actinomycetes</taxon>
        <taxon>Micrococcales</taxon>
        <taxon>Dermabacteraceae</taxon>
        <taxon>Brachybacterium</taxon>
    </lineage>
</organism>
<dbReference type="InterPro" id="IPR000843">
    <property type="entry name" value="HTH_LacI"/>
</dbReference>
<accession>A0ABS4YQS6</accession>
<dbReference type="SMART" id="SM00354">
    <property type="entry name" value="HTH_LACI"/>
    <property type="match status" value="1"/>
</dbReference>
<keyword evidence="2 6" id="KW-0238">DNA-binding</keyword>